<dbReference type="SMART" id="SM01276">
    <property type="entry name" value="M60-like"/>
    <property type="match status" value="1"/>
</dbReference>
<proteinExistence type="predicted"/>
<dbReference type="InterPro" id="IPR035992">
    <property type="entry name" value="Ricin_B-like_lectins"/>
</dbReference>
<organism evidence="2 3">
    <name type="scientific">Sphingobacterium lactis</name>
    <dbReference type="NCBI Taxonomy" id="797291"/>
    <lineage>
        <taxon>Bacteria</taxon>
        <taxon>Pseudomonadati</taxon>
        <taxon>Bacteroidota</taxon>
        <taxon>Sphingobacteriia</taxon>
        <taxon>Sphingobacteriales</taxon>
        <taxon>Sphingobacteriaceae</taxon>
        <taxon>Sphingobacterium</taxon>
    </lineage>
</organism>
<dbReference type="Pfam" id="PF14200">
    <property type="entry name" value="RicinB_lectin_2"/>
    <property type="match status" value="2"/>
</dbReference>
<dbReference type="SUPFAM" id="SSF50370">
    <property type="entry name" value="Ricin B-like lectins"/>
    <property type="match status" value="1"/>
</dbReference>
<dbReference type="PANTHER" id="PTHR15730:SF5">
    <property type="entry name" value="SI:CH211-210B2.2-RELATED"/>
    <property type="match status" value="1"/>
</dbReference>
<dbReference type="Proteomes" id="UP000236731">
    <property type="component" value="Unassembled WGS sequence"/>
</dbReference>
<reference evidence="3" key="1">
    <citation type="submission" date="2016-10" db="EMBL/GenBank/DDBJ databases">
        <authorList>
            <person name="Varghese N."/>
            <person name="Submissions S."/>
        </authorList>
    </citation>
    <scope>NUCLEOTIDE SEQUENCE [LARGE SCALE GENOMIC DNA]</scope>
    <source>
        <strain evidence="3">DSM 22361</strain>
    </source>
</reference>
<dbReference type="AlphaFoldDB" id="A0A1H6BWU7"/>
<name>A0A1H6BWU7_9SPHI</name>
<dbReference type="EMBL" id="FNUT01000012">
    <property type="protein sequence ID" value="SEG65171.1"/>
    <property type="molecule type" value="Genomic_DNA"/>
</dbReference>
<dbReference type="PANTHER" id="PTHR15730">
    <property type="entry name" value="EXPERIMENTAL AUTOIMMUNE PROSTATITIS ANTIGEN 2-RELATED"/>
    <property type="match status" value="1"/>
</dbReference>
<dbReference type="SMART" id="SM00458">
    <property type="entry name" value="RICIN"/>
    <property type="match status" value="1"/>
</dbReference>
<dbReference type="CDD" id="cd00161">
    <property type="entry name" value="beta-trefoil_Ricin-like"/>
    <property type="match status" value="1"/>
</dbReference>
<dbReference type="InterPro" id="IPR042279">
    <property type="entry name" value="Pep_M60_3"/>
</dbReference>
<dbReference type="InterPro" id="IPR000772">
    <property type="entry name" value="Ricin_B_lectin"/>
</dbReference>
<evidence type="ECO:0000259" key="1">
    <source>
        <dbReference type="PROSITE" id="PS51723"/>
    </source>
</evidence>
<dbReference type="Gene3D" id="1.10.390.30">
    <property type="entry name" value="Peptidase M60, enhancin-like domain 3"/>
    <property type="match status" value="1"/>
</dbReference>
<dbReference type="Pfam" id="PF13402">
    <property type="entry name" value="Peptidase_M60"/>
    <property type="match status" value="1"/>
</dbReference>
<protein>
    <submittedName>
        <fullName evidence="2">Ricin-type beta-trefoil lectin domain-like</fullName>
    </submittedName>
</protein>
<dbReference type="GO" id="GO:0030246">
    <property type="term" value="F:carbohydrate binding"/>
    <property type="evidence" value="ECO:0007669"/>
    <property type="project" value="UniProtKB-KW"/>
</dbReference>
<keyword evidence="2" id="KW-0430">Lectin</keyword>
<dbReference type="PROSITE" id="PS51723">
    <property type="entry name" value="PEPTIDASE_M60"/>
    <property type="match status" value="1"/>
</dbReference>
<sequence length="412" mass="46284">MQVYRRSYAQSIATQDNNYVLQLADQIWDWQNQLMGLDNSAPQHRDHAYNRVLMVQDADNTPYGAYAYFYGTAFGPSTLAGAFTPVMASGGWGMWHELGHLHQQYIWTWSTLGEVTVNIYALHVERKLGITPSNLKVYNRYGPAFDFINNTSATKDFNTMTGTYDDHFTRLVLFQQLYLAFGDQFFIEVNKRGRLEPRNTAMTDKDKMSWFMKTASQVTGRNLTTFFRKWGFRVDESVYATIAGYNYPNPTIEPSTLSEDNTSATLVNGGIYKITSLINNSSVIDVNSSTPNNGTAVTLWTSNIGNNQKWLARKNLDGTFVLKSMADTTKVLDVPNSATSLGTEVKVWSYGATNNQKWKVESKGNNVFSLAPAHAPSLRLDVNNGVATNGTSLIIWSTTGNNNQNFRFDKLN</sequence>
<evidence type="ECO:0000313" key="3">
    <source>
        <dbReference type="Proteomes" id="UP000236731"/>
    </source>
</evidence>
<dbReference type="Gene3D" id="3.40.390.80">
    <property type="entry name" value="Peptidase M60, enhancin-like domain 2"/>
    <property type="match status" value="1"/>
</dbReference>
<evidence type="ECO:0000313" key="2">
    <source>
        <dbReference type="EMBL" id="SEG65171.1"/>
    </source>
</evidence>
<dbReference type="PROSITE" id="PS50231">
    <property type="entry name" value="RICIN_B_LECTIN"/>
    <property type="match status" value="1"/>
</dbReference>
<dbReference type="InterPro" id="IPR051244">
    <property type="entry name" value="TCAF"/>
</dbReference>
<dbReference type="Gene3D" id="2.80.10.50">
    <property type="match status" value="2"/>
</dbReference>
<feature type="domain" description="Peptidase M60" evidence="1">
    <location>
        <begin position="1"/>
        <end position="182"/>
    </location>
</feature>
<accession>A0A1H6BWU7</accession>
<keyword evidence="3" id="KW-1185">Reference proteome</keyword>
<gene>
    <name evidence="2" type="ORF">SAMN05421877_11227</name>
</gene>
<dbReference type="InterPro" id="IPR031161">
    <property type="entry name" value="Peptidase_M60_dom"/>
</dbReference>